<feature type="region of interest" description="Disordered" evidence="5">
    <location>
        <begin position="1"/>
        <end position="22"/>
    </location>
</feature>
<dbReference type="GO" id="GO:0005657">
    <property type="term" value="C:replication fork"/>
    <property type="evidence" value="ECO:0007669"/>
    <property type="project" value="InterPro"/>
</dbReference>
<dbReference type="PANTHER" id="PTHR46644">
    <property type="entry name" value="DNA REPAIR PROTEIN XRCC2"/>
    <property type="match status" value="1"/>
</dbReference>
<evidence type="ECO:0000259" key="7">
    <source>
        <dbReference type="Pfam" id="PF10406"/>
    </source>
</evidence>
<dbReference type="Pfam" id="PF07524">
    <property type="entry name" value="Bromo_TP"/>
    <property type="match status" value="1"/>
</dbReference>
<dbReference type="VEuPathDB" id="FungiDB:PEXP_023470"/>
<dbReference type="InterPro" id="IPR009072">
    <property type="entry name" value="Histone-fold"/>
</dbReference>
<gene>
    <name evidence="8" type="ORF">PEX2_069000</name>
</gene>
<comment type="caution">
    <text evidence="8">The sequence shown here is derived from an EMBL/GenBank/DDBJ whole genome shotgun (WGS) entry which is preliminary data.</text>
</comment>
<dbReference type="GeneID" id="27679591"/>
<evidence type="ECO:0000256" key="5">
    <source>
        <dbReference type="SAM" id="MobiDB-lite"/>
    </source>
</evidence>
<dbReference type="OrthoDB" id="420422at2759"/>
<dbReference type="SUPFAM" id="SSF52540">
    <property type="entry name" value="P-loop containing nucleoside triphosphate hydrolases"/>
    <property type="match status" value="1"/>
</dbReference>
<dbReference type="GO" id="GO:0005815">
    <property type="term" value="C:microtubule organizing center"/>
    <property type="evidence" value="ECO:0007669"/>
    <property type="project" value="TreeGrafter"/>
</dbReference>
<dbReference type="PANTHER" id="PTHR46644:SF2">
    <property type="entry name" value="DNA REPAIR PROTEIN XRCC2"/>
    <property type="match status" value="1"/>
</dbReference>
<dbReference type="CDD" id="cd19490">
    <property type="entry name" value="XRCC2"/>
    <property type="match status" value="1"/>
</dbReference>
<dbReference type="GO" id="GO:0000400">
    <property type="term" value="F:four-way junction DNA binding"/>
    <property type="evidence" value="ECO:0007669"/>
    <property type="project" value="TreeGrafter"/>
</dbReference>
<proteinExistence type="predicted"/>
<evidence type="ECO:0000313" key="9">
    <source>
        <dbReference type="Proteomes" id="UP000030143"/>
    </source>
</evidence>
<keyword evidence="9" id="KW-1185">Reference proteome</keyword>
<keyword evidence="4" id="KW-0539">Nucleus</keyword>
<dbReference type="InterPro" id="IPR019473">
    <property type="entry name" value="TFIID_su8_C"/>
</dbReference>
<dbReference type="GO" id="GO:0046982">
    <property type="term" value="F:protein heterodimerization activity"/>
    <property type="evidence" value="ECO:0007669"/>
    <property type="project" value="InterPro"/>
</dbReference>
<dbReference type="CDD" id="cd00076">
    <property type="entry name" value="HFD_SF"/>
    <property type="match status" value="1"/>
</dbReference>
<keyword evidence="2" id="KW-0805">Transcription regulation</keyword>
<evidence type="ECO:0000259" key="6">
    <source>
        <dbReference type="Pfam" id="PF07524"/>
    </source>
</evidence>
<evidence type="ECO:0000256" key="1">
    <source>
        <dbReference type="ARBA" id="ARBA00004123"/>
    </source>
</evidence>
<dbReference type="InterPro" id="IPR027417">
    <property type="entry name" value="P-loop_NTPase"/>
</dbReference>
<reference evidence="8 9" key="1">
    <citation type="journal article" date="2015" name="Mol. Plant Microbe Interact.">
        <title>Genome, transcriptome, and functional analyses of Penicillium expansum provide new insights into secondary metabolism and pathogenicity.</title>
        <authorList>
            <person name="Ballester A.R."/>
            <person name="Marcet-Houben M."/>
            <person name="Levin E."/>
            <person name="Sela N."/>
            <person name="Selma-Lazaro C."/>
            <person name="Carmona L."/>
            <person name="Wisniewski M."/>
            <person name="Droby S."/>
            <person name="Gonzalez-Candelas L."/>
            <person name="Gabaldon T."/>
        </authorList>
    </citation>
    <scope>NUCLEOTIDE SEQUENCE [LARGE SCALE GENOMIC DNA]</scope>
    <source>
        <strain evidence="8 9">MD-8</strain>
    </source>
</reference>
<evidence type="ECO:0000256" key="4">
    <source>
        <dbReference type="ARBA" id="ARBA00023242"/>
    </source>
</evidence>
<dbReference type="RefSeq" id="XP_016599884.1">
    <property type="nucleotide sequence ID" value="XM_016744171.1"/>
</dbReference>
<feature type="region of interest" description="Disordered" evidence="5">
    <location>
        <begin position="130"/>
        <end position="156"/>
    </location>
</feature>
<organism evidence="8 9">
    <name type="scientific">Penicillium expansum</name>
    <name type="common">Blue mold rot fungus</name>
    <dbReference type="NCBI Taxonomy" id="27334"/>
    <lineage>
        <taxon>Eukaryota</taxon>
        <taxon>Fungi</taxon>
        <taxon>Dikarya</taxon>
        <taxon>Ascomycota</taxon>
        <taxon>Pezizomycotina</taxon>
        <taxon>Eurotiomycetes</taxon>
        <taxon>Eurotiomycetidae</taxon>
        <taxon>Eurotiales</taxon>
        <taxon>Aspergillaceae</taxon>
        <taxon>Penicillium</taxon>
    </lineage>
</organism>
<protein>
    <submittedName>
        <fullName evidence="8">Bromodomain transcription factor</fullName>
    </submittedName>
</protein>
<dbReference type="EMBL" id="JQFZ01000121">
    <property type="protein sequence ID" value="KGO58390.1"/>
    <property type="molecule type" value="Genomic_DNA"/>
</dbReference>
<comment type="subcellular location">
    <subcellularLocation>
        <location evidence="1">Nucleus</location>
    </subcellularLocation>
</comment>
<evidence type="ECO:0000256" key="2">
    <source>
        <dbReference type="ARBA" id="ARBA00023015"/>
    </source>
</evidence>
<feature type="domain" description="Bromodomain associated" evidence="6">
    <location>
        <begin position="57"/>
        <end position="125"/>
    </location>
</feature>
<evidence type="ECO:0000313" key="8">
    <source>
        <dbReference type="EMBL" id="KGO58390.1"/>
    </source>
</evidence>
<dbReference type="GO" id="GO:0000724">
    <property type="term" value="P:double-strand break repair via homologous recombination"/>
    <property type="evidence" value="ECO:0007669"/>
    <property type="project" value="InterPro"/>
</dbReference>
<dbReference type="HOGENOM" id="CLU_360594_0_0_1"/>
<name>A0A0A2KJ07_PENEN</name>
<dbReference type="PhylomeDB" id="A0A0A2KJ07"/>
<dbReference type="InterPro" id="IPR006565">
    <property type="entry name" value="BTP"/>
</dbReference>
<sequence length="776" mass="86167">MAMATSSAHIKRPSPSIDQNNPKRIKRYYHHHHRLQEPVVLPSTSEPVVQDDTHLDQLMNRAIGQTLKDSGFELADPAALSSLCSATEEYMLRLSTFVRQSMLSARRVQPIPQDFDHALKRFRLNPDDLLPHLKAAPSDKPTPTLLPSPPPENEISKSLPFLTALSSEDDRANRPYIPKHFPSFPSKHTYSATAVFIGRDNDPRKIRERAAEDGRHGEEALRKLASAAFRDNQTGSTSRDKKLWGRRMDSMESMFEKTIKGLSKKHSKDSFTSSAMDIDSGHPADADTKSRLKLSWNMELGPIVNCERDLWRRTSSNARRGEEKTPKPPASVDPADVMIDIYEISLPFDSNSMLKTYRRNNRTTGSHTTTPGVPVLDTLLEVFAPKALPVSGAVIDGQPQSISAQTIDDENILLHSELSASPDEIHAAQDIDPPANVLFSDPDGSKKQQVPIVEISSSLSASGKSQLLYYLTALAILPRQYGEISVGGQEAAVVFIDADDRFDVERLRTVARGIVLQQRGLSESNLGAQAQPASTADHHLESMLVSSLQHVHVFRPQSSSALLATIHTLDSYLFDLSRHRSASRPLQMIAIDSATAFFLQDRLRDEVARTEEIGRPQAEIDSEREQKKSFHLSDLYTELVRQLKGVQSQFQCAIVYTATVSGSRASGPGHYDQSQARVPSLRPILPAPWGTFPTLRLIVHRSSVRPFPPSMAAHVAVKDAPSRQSVVQQGKISAWVNPWGRDEWPRRIVEAIEANNGGSFSFYVRDSGVEMTDPDH</sequence>
<dbReference type="Gene3D" id="1.10.20.10">
    <property type="entry name" value="Histone, subunit A"/>
    <property type="match status" value="1"/>
</dbReference>
<accession>A0A0A2KJ07</accession>
<dbReference type="STRING" id="27334.A0A0A2KJ07"/>
<dbReference type="AlphaFoldDB" id="A0A0A2KJ07"/>
<dbReference type="Proteomes" id="UP000030143">
    <property type="component" value="Unassembled WGS sequence"/>
</dbReference>
<dbReference type="CDD" id="cd08049">
    <property type="entry name" value="TAF8"/>
    <property type="match status" value="1"/>
</dbReference>
<dbReference type="InterPro" id="IPR030547">
    <property type="entry name" value="XRCC2"/>
</dbReference>
<feature type="domain" description="Transcription factor TFIID subunit 8 C-terminal" evidence="7">
    <location>
        <begin position="176"/>
        <end position="224"/>
    </location>
</feature>
<dbReference type="Pfam" id="PF10406">
    <property type="entry name" value="TAF8_C"/>
    <property type="match status" value="1"/>
</dbReference>
<dbReference type="Gene3D" id="3.40.50.300">
    <property type="entry name" value="P-loop containing nucleotide triphosphate hydrolases"/>
    <property type="match status" value="1"/>
</dbReference>
<dbReference type="GO" id="GO:0033063">
    <property type="term" value="C:Rad51B-Rad51C-Rad51D-XRCC2 complex"/>
    <property type="evidence" value="ECO:0007669"/>
    <property type="project" value="InterPro"/>
</dbReference>
<dbReference type="GO" id="GO:0042148">
    <property type="term" value="P:DNA strand invasion"/>
    <property type="evidence" value="ECO:0007669"/>
    <property type="project" value="TreeGrafter"/>
</dbReference>
<evidence type="ECO:0000256" key="3">
    <source>
        <dbReference type="ARBA" id="ARBA00023163"/>
    </source>
</evidence>
<keyword evidence="3" id="KW-0804">Transcription</keyword>